<comment type="subcellular location">
    <subcellularLocation>
        <location evidence="1">Nucleus</location>
    </subcellularLocation>
</comment>
<dbReference type="CDD" id="cd00067">
    <property type="entry name" value="GAL4"/>
    <property type="match status" value="1"/>
</dbReference>
<dbReference type="PANTHER" id="PTHR37534">
    <property type="entry name" value="TRANSCRIPTIONAL ACTIVATOR PROTEIN UGA3"/>
    <property type="match status" value="1"/>
</dbReference>
<dbReference type="Proteomes" id="UP000019384">
    <property type="component" value="Unassembled WGS sequence"/>
</dbReference>
<evidence type="ECO:0000256" key="3">
    <source>
        <dbReference type="SAM" id="MobiDB-lite"/>
    </source>
</evidence>
<reference evidence="5" key="1">
    <citation type="submission" date="2013-12" db="EMBL/GenBank/DDBJ databases">
        <authorList>
            <person name="Genoscope - CEA"/>
        </authorList>
    </citation>
    <scope>NUCLEOTIDE SEQUENCE</scope>
    <source>
        <strain evidence="5">CBS 1993</strain>
    </source>
</reference>
<dbReference type="Pfam" id="PF11951">
    <property type="entry name" value="Fungal_trans_2"/>
    <property type="match status" value="1"/>
</dbReference>
<dbReference type="GO" id="GO:0000981">
    <property type="term" value="F:DNA-binding transcription factor activity, RNA polymerase II-specific"/>
    <property type="evidence" value="ECO:0007669"/>
    <property type="project" value="InterPro"/>
</dbReference>
<dbReference type="SMART" id="SM00066">
    <property type="entry name" value="GAL4"/>
    <property type="match status" value="1"/>
</dbReference>
<organism evidence="5 6">
    <name type="scientific">Kuraishia capsulata CBS 1993</name>
    <dbReference type="NCBI Taxonomy" id="1382522"/>
    <lineage>
        <taxon>Eukaryota</taxon>
        <taxon>Fungi</taxon>
        <taxon>Dikarya</taxon>
        <taxon>Ascomycota</taxon>
        <taxon>Saccharomycotina</taxon>
        <taxon>Pichiomycetes</taxon>
        <taxon>Pichiales</taxon>
        <taxon>Pichiaceae</taxon>
        <taxon>Kuraishia</taxon>
    </lineage>
</organism>
<dbReference type="PROSITE" id="PS50048">
    <property type="entry name" value="ZN2_CY6_FUNGAL_2"/>
    <property type="match status" value="1"/>
</dbReference>
<proteinExistence type="predicted"/>
<dbReference type="AlphaFoldDB" id="W6MNE5"/>
<dbReference type="InterPro" id="IPR036864">
    <property type="entry name" value="Zn2-C6_fun-type_DNA-bd_sf"/>
</dbReference>
<reference evidence="5" key="2">
    <citation type="submission" date="2014-02" db="EMBL/GenBank/DDBJ databases">
        <title>Complete DNA sequence of /Kuraishia capsulata/ illustrates novel genomic features among budding yeasts (/Saccharomycotina/).</title>
        <authorList>
            <person name="Morales L."/>
            <person name="Noel B."/>
            <person name="Porcel B."/>
            <person name="Marcet-Houben M."/>
            <person name="Hullo M-F."/>
            <person name="Sacerdot C."/>
            <person name="Tekaia F."/>
            <person name="Leh-Louis V."/>
            <person name="Despons L."/>
            <person name="Khanna V."/>
            <person name="Aury J-M."/>
            <person name="Barbe V."/>
            <person name="Couloux A."/>
            <person name="Labadie K."/>
            <person name="Pelletier E."/>
            <person name="Souciet J-L."/>
            <person name="Boekhout T."/>
            <person name="Gabaldon T."/>
            <person name="Wincker P."/>
            <person name="Dujon B."/>
        </authorList>
    </citation>
    <scope>NUCLEOTIDE SEQUENCE</scope>
    <source>
        <strain evidence="5">CBS 1993</strain>
    </source>
</reference>
<dbReference type="RefSeq" id="XP_022460174.1">
    <property type="nucleotide sequence ID" value="XM_022600871.1"/>
</dbReference>
<feature type="compositionally biased region" description="Polar residues" evidence="3">
    <location>
        <begin position="103"/>
        <end position="117"/>
    </location>
</feature>
<feature type="domain" description="Zn(2)-C6 fungal-type" evidence="4">
    <location>
        <begin position="16"/>
        <end position="46"/>
    </location>
</feature>
<dbReference type="STRING" id="1382522.W6MNE5"/>
<feature type="region of interest" description="Disordered" evidence="3">
    <location>
        <begin position="103"/>
        <end position="123"/>
    </location>
</feature>
<dbReference type="OrthoDB" id="3598904at2759"/>
<dbReference type="EMBL" id="HG793129">
    <property type="protein sequence ID" value="CDK28184.1"/>
    <property type="molecule type" value="Genomic_DNA"/>
</dbReference>
<dbReference type="GO" id="GO:0005634">
    <property type="term" value="C:nucleus"/>
    <property type="evidence" value="ECO:0007669"/>
    <property type="project" value="UniProtKB-SubCell"/>
</dbReference>
<keyword evidence="2" id="KW-0539">Nucleus</keyword>
<sequence length="555" mass="63044">MDFFTQKRVSKRKKTGCFTCRKRKIKCDESSPECLNCSRGTFKCIWPDNQSSLPHTAEFKVEKYDSAKRSRKSRFVDSGIVTRRNKRPKRAIQIVAQVGFVQNENSGPGSQEQSLTAKQERSENIESDQRALIESILLSPLPMDNYHNWIPGVTLDLQSAHLYYLYVNYFVPSISPQPFVSKYMQPSALFISAGSQSQGLRELFYLCSAYYLSHCRPEMNQKAELQYVKSIGIINHELETNGSGYTEDWMGVASQLLCISSRIYARSWEKSTKNLAISYKLLLKKKKQAVIEEINDTSSLQMDKSSLDISSPRDIIFFDSFAYNYAICLLWCSPERLKILPSPFVVFDRIGRDLFEHYRAGFWMNSPCFGAAFEAFELVAKISWLSKQTTPLAPGLIFELESRARNYTPPKMQSVGIQSSQKQKLIDYSILMGIATAKAALILISKLLRPNLTEQDPLIQECVEGCYDAMKQISFSSHCFAIGGWALTVAGVAAIKREHRDYFLDAQRKIDNMHHSYTFASVREFMLAAWGSKSSLGLGLDILFIAEFTEAVLII</sequence>
<dbReference type="HOGENOM" id="CLU_028918_0_0_1"/>
<name>W6MNE5_9ASCO</name>
<dbReference type="Pfam" id="PF00172">
    <property type="entry name" value="Zn_clus"/>
    <property type="match status" value="1"/>
</dbReference>
<evidence type="ECO:0000313" key="5">
    <source>
        <dbReference type="EMBL" id="CDK28184.1"/>
    </source>
</evidence>
<evidence type="ECO:0000256" key="1">
    <source>
        <dbReference type="ARBA" id="ARBA00004123"/>
    </source>
</evidence>
<dbReference type="PANTHER" id="PTHR37534:SF46">
    <property type="entry name" value="ZN(II)2CYS6 TRANSCRIPTION FACTOR (EUROFUNG)"/>
    <property type="match status" value="1"/>
</dbReference>
<dbReference type="GO" id="GO:0008270">
    <property type="term" value="F:zinc ion binding"/>
    <property type="evidence" value="ECO:0007669"/>
    <property type="project" value="InterPro"/>
</dbReference>
<dbReference type="GeneID" id="34521562"/>
<gene>
    <name evidence="5" type="ORF">KUCA_T00004166001</name>
</gene>
<dbReference type="Gene3D" id="4.10.240.10">
    <property type="entry name" value="Zn(2)-C6 fungal-type DNA-binding domain"/>
    <property type="match status" value="1"/>
</dbReference>
<dbReference type="InterPro" id="IPR021858">
    <property type="entry name" value="Fun_TF"/>
</dbReference>
<evidence type="ECO:0000259" key="4">
    <source>
        <dbReference type="PROSITE" id="PS50048"/>
    </source>
</evidence>
<dbReference type="InterPro" id="IPR001138">
    <property type="entry name" value="Zn2Cys6_DnaBD"/>
</dbReference>
<accession>W6MNE5</accession>
<evidence type="ECO:0000256" key="2">
    <source>
        <dbReference type="ARBA" id="ARBA00023242"/>
    </source>
</evidence>
<evidence type="ECO:0000313" key="6">
    <source>
        <dbReference type="Proteomes" id="UP000019384"/>
    </source>
</evidence>
<dbReference type="SUPFAM" id="SSF57701">
    <property type="entry name" value="Zn2/Cys6 DNA-binding domain"/>
    <property type="match status" value="1"/>
</dbReference>
<protein>
    <recommendedName>
        <fullName evidence="4">Zn(2)-C6 fungal-type domain-containing protein</fullName>
    </recommendedName>
</protein>
<keyword evidence="6" id="KW-1185">Reference proteome</keyword>
<dbReference type="PROSITE" id="PS00463">
    <property type="entry name" value="ZN2_CY6_FUNGAL_1"/>
    <property type="match status" value="1"/>
</dbReference>